<dbReference type="GO" id="GO:0005509">
    <property type="term" value="F:calcium ion binding"/>
    <property type="evidence" value="ECO:0007669"/>
    <property type="project" value="InterPro"/>
</dbReference>
<dbReference type="Pfam" id="PF13499">
    <property type="entry name" value="EF-hand_7"/>
    <property type="match status" value="1"/>
</dbReference>
<evidence type="ECO:0000256" key="6">
    <source>
        <dbReference type="ARBA" id="ARBA00022989"/>
    </source>
</evidence>
<dbReference type="Gene3D" id="1.20.1530.20">
    <property type="match status" value="1"/>
</dbReference>
<dbReference type="GO" id="GO:0016020">
    <property type="term" value="C:membrane"/>
    <property type="evidence" value="ECO:0007669"/>
    <property type="project" value="UniProtKB-SubCell"/>
</dbReference>
<reference evidence="14" key="1">
    <citation type="submission" date="2021-01" db="EMBL/GenBank/DDBJ databases">
        <authorList>
            <person name="Corre E."/>
            <person name="Pelletier E."/>
            <person name="Niang G."/>
            <person name="Scheremetjew M."/>
            <person name="Finn R."/>
            <person name="Kale V."/>
            <person name="Holt S."/>
            <person name="Cochrane G."/>
            <person name="Meng A."/>
            <person name="Brown T."/>
            <person name="Cohen L."/>
        </authorList>
    </citation>
    <scope>NUCLEOTIDE SEQUENCE</scope>
    <source>
        <strain evidence="14">MM31A-1</strain>
    </source>
</reference>
<proteinExistence type="predicted"/>
<keyword evidence="8" id="KW-0406">Ion transport</keyword>
<dbReference type="InterPro" id="IPR011992">
    <property type="entry name" value="EF-hand-dom_pair"/>
</dbReference>
<evidence type="ECO:0000256" key="8">
    <source>
        <dbReference type="ARBA" id="ARBA00023065"/>
    </source>
</evidence>
<keyword evidence="10" id="KW-0739">Sodium transport</keyword>
<feature type="transmembrane region" description="Helical" evidence="11">
    <location>
        <begin position="388"/>
        <end position="407"/>
    </location>
</feature>
<accession>A0A7S3PTY2</accession>
<feature type="transmembrane region" description="Helical" evidence="11">
    <location>
        <begin position="194"/>
        <end position="214"/>
    </location>
</feature>
<dbReference type="PANTHER" id="PTHR43562:SF3">
    <property type="entry name" value="SODIUM ION_PROTON EXCHANGER (EUROFUNG)"/>
    <property type="match status" value="1"/>
</dbReference>
<gene>
    <name evidence="14" type="ORF">CDEB00056_LOCUS343</name>
</gene>
<dbReference type="Pfam" id="PF00999">
    <property type="entry name" value="Na_H_Exchanger"/>
    <property type="match status" value="1"/>
</dbReference>
<keyword evidence="6 11" id="KW-1133">Transmembrane helix</keyword>
<feature type="transmembrane region" description="Helical" evidence="11">
    <location>
        <begin position="161"/>
        <end position="182"/>
    </location>
</feature>
<keyword evidence="3" id="KW-0050">Antiport</keyword>
<keyword evidence="7" id="KW-0915">Sodium</keyword>
<feature type="transmembrane region" description="Helical" evidence="11">
    <location>
        <begin position="419"/>
        <end position="438"/>
    </location>
</feature>
<dbReference type="EMBL" id="HBIO01000476">
    <property type="protein sequence ID" value="CAE0455502.1"/>
    <property type="molecule type" value="Transcribed_RNA"/>
</dbReference>
<evidence type="ECO:0000256" key="4">
    <source>
        <dbReference type="ARBA" id="ARBA00022692"/>
    </source>
</evidence>
<dbReference type="InterPro" id="IPR038770">
    <property type="entry name" value="Na+/solute_symporter_sf"/>
</dbReference>
<name>A0A7S3PTY2_9STRA</name>
<dbReference type="CDD" id="cd00051">
    <property type="entry name" value="EFh"/>
    <property type="match status" value="1"/>
</dbReference>
<dbReference type="InterPro" id="IPR006153">
    <property type="entry name" value="Cation/H_exchanger_TM"/>
</dbReference>
<evidence type="ECO:0000256" key="7">
    <source>
        <dbReference type="ARBA" id="ARBA00023053"/>
    </source>
</evidence>
<dbReference type="Gene3D" id="1.10.238.10">
    <property type="entry name" value="EF-hand"/>
    <property type="match status" value="1"/>
</dbReference>
<keyword evidence="12" id="KW-0732">Signal</keyword>
<feature type="domain" description="EF-hand" evidence="13">
    <location>
        <begin position="588"/>
        <end position="623"/>
    </location>
</feature>
<evidence type="ECO:0000256" key="1">
    <source>
        <dbReference type="ARBA" id="ARBA00004141"/>
    </source>
</evidence>
<comment type="subcellular location">
    <subcellularLocation>
        <location evidence="1">Membrane</location>
        <topology evidence="1">Multi-pass membrane protein</topology>
    </subcellularLocation>
</comment>
<evidence type="ECO:0000259" key="13">
    <source>
        <dbReference type="PROSITE" id="PS50222"/>
    </source>
</evidence>
<sequence>MIQKLRAANNAQTTAMLFFLTLLIAFGHCNADSSSTGNGEEDFLIVHVTYDEIYKVLVFLIAIFVTGLFAQRMGMPSLVGEIFIGFLLGPPLANVVPYEKALVLIGEIGLIALILQAGIELDVAQLRTTGTRAMAIALTGSVLPVGCGFGIAKAFGYSFKAALAIGASFAPTSSGVVASVLGGGGMLNTSVGQLIIAACVVDDIVGLLLLSMFQVLVKEDAMLMEYFFPLISSFGFLLLLGIPAVTFLPRLIQTKFLPKFPESSRSLALFGLLTAMLMAYLPLMSYTKSSYLTGAFLAGATFSQIDGAYDKFKEHTSSIMEWLLRVFFAATIGFQVPLKEFSSPKVILLGLLLWVTCVAIKFPVAMYVPRFEIVEKDSIYNSYKRDTLVTGIAMTCRGEFSFVIAAFALSQGVIALDTYASIVFAVLLSAISSPFLLLRCIKYFNVKEEERLAERNPMKETGNGTMALRYLIKLETKNAWSLLERIQQEVNDLDLVIEDISTNHARGVDPVIRTEVQARDKRKSIAISTIEKEQKMQEERETSIRLSLYDKLRDLSVTELSVKQYDPWSWAAALDRIVQLQLGNDQVASEKFFYSIFEKADIEDSGFVNGDELFSVLTKVGMDITREGINAMIEHVDIDGDGRISYFEWEKYVDKYFDAKNGVKKSKLRDLDTTLRTDSVDFGYSHDEERADISFPISFSIRSKSQSSNSLESIFEAVDEDV</sequence>
<feature type="transmembrane region" description="Helical" evidence="11">
    <location>
        <begin position="344"/>
        <end position="368"/>
    </location>
</feature>
<dbReference type="GO" id="GO:1902600">
    <property type="term" value="P:proton transmembrane transport"/>
    <property type="evidence" value="ECO:0007669"/>
    <property type="project" value="InterPro"/>
</dbReference>
<evidence type="ECO:0000256" key="5">
    <source>
        <dbReference type="ARBA" id="ARBA00022837"/>
    </source>
</evidence>
<dbReference type="GO" id="GO:0006814">
    <property type="term" value="P:sodium ion transport"/>
    <property type="evidence" value="ECO:0007669"/>
    <property type="project" value="UniProtKB-KW"/>
</dbReference>
<evidence type="ECO:0000313" key="14">
    <source>
        <dbReference type="EMBL" id="CAE0455502.1"/>
    </source>
</evidence>
<keyword evidence="5" id="KW-0106">Calcium</keyword>
<feature type="transmembrane region" description="Helical" evidence="11">
    <location>
        <begin position="133"/>
        <end position="155"/>
    </location>
</feature>
<dbReference type="SUPFAM" id="SSF47473">
    <property type="entry name" value="EF-hand"/>
    <property type="match status" value="1"/>
</dbReference>
<dbReference type="PANTHER" id="PTHR43562">
    <property type="entry name" value="NAPA-TYPE SODIUM/HYDROGEN ANTIPORTER"/>
    <property type="match status" value="1"/>
</dbReference>
<feature type="transmembrane region" description="Helical" evidence="11">
    <location>
        <begin position="226"/>
        <end position="247"/>
    </location>
</feature>
<evidence type="ECO:0000256" key="10">
    <source>
        <dbReference type="ARBA" id="ARBA00023201"/>
    </source>
</evidence>
<evidence type="ECO:0000256" key="2">
    <source>
        <dbReference type="ARBA" id="ARBA00022448"/>
    </source>
</evidence>
<feature type="domain" description="EF-hand" evidence="13">
    <location>
        <begin position="624"/>
        <end position="659"/>
    </location>
</feature>
<keyword evidence="4 11" id="KW-0812">Transmembrane</keyword>
<feature type="transmembrane region" description="Helical" evidence="11">
    <location>
        <begin position="102"/>
        <end position="121"/>
    </location>
</feature>
<dbReference type="PROSITE" id="PS00018">
    <property type="entry name" value="EF_HAND_1"/>
    <property type="match status" value="1"/>
</dbReference>
<evidence type="ECO:0000256" key="11">
    <source>
        <dbReference type="SAM" id="Phobius"/>
    </source>
</evidence>
<evidence type="ECO:0000256" key="12">
    <source>
        <dbReference type="SAM" id="SignalP"/>
    </source>
</evidence>
<evidence type="ECO:0000256" key="3">
    <source>
        <dbReference type="ARBA" id="ARBA00022449"/>
    </source>
</evidence>
<dbReference type="InterPro" id="IPR018247">
    <property type="entry name" value="EF_Hand_1_Ca_BS"/>
</dbReference>
<dbReference type="InterPro" id="IPR002048">
    <property type="entry name" value="EF_hand_dom"/>
</dbReference>
<feature type="transmembrane region" description="Helical" evidence="11">
    <location>
        <begin position="78"/>
        <end position="96"/>
    </location>
</feature>
<feature type="transmembrane region" description="Helical" evidence="11">
    <location>
        <begin position="53"/>
        <end position="71"/>
    </location>
</feature>
<feature type="transmembrane region" description="Helical" evidence="11">
    <location>
        <begin position="267"/>
        <end position="285"/>
    </location>
</feature>
<dbReference type="AlphaFoldDB" id="A0A7S3PTY2"/>
<protein>
    <recommendedName>
        <fullName evidence="13">EF-hand domain-containing protein</fullName>
    </recommendedName>
</protein>
<keyword evidence="2" id="KW-0813">Transport</keyword>
<keyword evidence="9 11" id="KW-0472">Membrane</keyword>
<organism evidence="14">
    <name type="scientific">Chaetoceros debilis</name>
    <dbReference type="NCBI Taxonomy" id="122233"/>
    <lineage>
        <taxon>Eukaryota</taxon>
        <taxon>Sar</taxon>
        <taxon>Stramenopiles</taxon>
        <taxon>Ochrophyta</taxon>
        <taxon>Bacillariophyta</taxon>
        <taxon>Coscinodiscophyceae</taxon>
        <taxon>Chaetocerotophycidae</taxon>
        <taxon>Chaetocerotales</taxon>
        <taxon>Chaetocerotaceae</taxon>
        <taxon>Chaetoceros</taxon>
    </lineage>
</organism>
<dbReference type="PROSITE" id="PS50222">
    <property type="entry name" value="EF_HAND_2"/>
    <property type="match status" value="2"/>
</dbReference>
<dbReference type="GO" id="GO:0015297">
    <property type="term" value="F:antiporter activity"/>
    <property type="evidence" value="ECO:0007669"/>
    <property type="project" value="UniProtKB-KW"/>
</dbReference>
<dbReference type="SMART" id="SM00054">
    <property type="entry name" value="EFh"/>
    <property type="match status" value="2"/>
</dbReference>
<feature type="signal peptide" evidence="12">
    <location>
        <begin position="1"/>
        <end position="31"/>
    </location>
</feature>
<feature type="chain" id="PRO_5030957994" description="EF-hand domain-containing protein" evidence="12">
    <location>
        <begin position="32"/>
        <end position="722"/>
    </location>
</feature>
<evidence type="ECO:0000256" key="9">
    <source>
        <dbReference type="ARBA" id="ARBA00023136"/>
    </source>
</evidence>